<evidence type="ECO:0000256" key="4">
    <source>
        <dbReference type="ARBA" id="ARBA00022705"/>
    </source>
</evidence>
<dbReference type="EMBL" id="VCDX01000001">
    <property type="protein sequence ID" value="TYL15699.1"/>
    <property type="molecule type" value="Genomic_DNA"/>
</dbReference>
<dbReference type="Pfam" id="PF14579">
    <property type="entry name" value="HHH_6"/>
    <property type="match status" value="1"/>
</dbReference>
<dbReference type="InterPro" id="IPR029460">
    <property type="entry name" value="DNAPol_HHH"/>
</dbReference>
<dbReference type="PANTHER" id="PTHR32294:SF0">
    <property type="entry name" value="DNA POLYMERASE III SUBUNIT ALPHA"/>
    <property type="match status" value="1"/>
</dbReference>
<dbReference type="SUPFAM" id="SSF89550">
    <property type="entry name" value="PHP domain-like"/>
    <property type="match status" value="1"/>
</dbReference>
<dbReference type="GO" id="GO:0008408">
    <property type="term" value="F:3'-5' exonuclease activity"/>
    <property type="evidence" value="ECO:0007669"/>
    <property type="project" value="InterPro"/>
</dbReference>
<dbReference type="SMART" id="SM00481">
    <property type="entry name" value="POLIIIAc"/>
    <property type="match status" value="1"/>
</dbReference>
<organism evidence="8 10">
    <name type="scientific">Neomoorella thermoacetica</name>
    <name type="common">Clostridium thermoaceticum</name>
    <dbReference type="NCBI Taxonomy" id="1525"/>
    <lineage>
        <taxon>Bacteria</taxon>
        <taxon>Bacillati</taxon>
        <taxon>Bacillota</taxon>
        <taxon>Clostridia</taxon>
        <taxon>Neomoorellales</taxon>
        <taxon>Neomoorellaceae</taxon>
        <taxon>Neomoorella</taxon>
    </lineage>
</organism>
<dbReference type="InterPro" id="IPR011708">
    <property type="entry name" value="DNA_pol3_alpha_NTPase_dom"/>
</dbReference>
<dbReference type="EMBL" id="CP017019">
    <property type="protein sequence ID" value="AOQ24763.1"/>
    <property type="molecule type" value="Genomic_DNA"/>
</dbReference>
<dbReference type="Gene3D" id="3.20.20.140">
    <property type="entry name" value="Metal-dependent hydrolases"/>
    <property type="match status" value="1"/>
</dbReference>
<keyword evidence="4" id="KW-0235">DNA replication</keyword>
<evidence type="ECO:0000256" key="5">
    <source>
        <dbReference type="ARBA" id="ARBA00022932"/>
    </source>
</evidence>
<dbReference type="InterPro" id="IPR016195">
    <property type="entry name" value="Pol/histidinol_Pase-like"/>
</dbReference>
<dbReference type="InterPro" id="IPR004805">
    <property type="entry name" value="DnaE2/DnaE/PolC"/>
</dbReference>
<dbReference type="NCBIfam" id="NF004226">
    <property type="entry name" value="PRK05673.1"/>
    <property type="match status" value="1"/>
</dbReference>
<proteinExistence type="predicted"/>
<dbReference type="Proteomes" id="UP000322283">
    <property type="component" value="Unassembled WGS sequence"/>
</dbReference>
<evidence type="ECO:0000313" key="9">
    <source>
        <dbReference type="EMBL" id="TYL15699.1"/>
    </source>
</evidence>
<keyword evidence="2 8" id="KW-0808">Transferase</keyword>
<dbReference type="CDD" id="cd12113">
    <property type="entry name" value="PHP_PolIIIA_DnaE3"/>
    <property type="match status" value="1"/>
</dbReference>
<protein>
    <recommendedName>
        <fullName evidence="1">DNA-directed DNA polymerase</fullName>
        <ecNumber evidence="1">2.7.7.7</ecNumber>
    </recommendedName>
</protein>
<evidence type="ECO:0000313" key="8">
    <source>
        <dbReference type="EMBL" id="AOQ24763.1"/>
    </source>
</evidence>
<evidence type="ECO:0000313" key="10">
    <source>
        <dbReference type="Proteomes" id="UP000094598"/>
    </source>
</evidence>
<dbReference type="Pfam" id="PF02811">
    <property type="entry name" value="PHP"/>
    <property type="match status" value="1"/>
</dbReference>
<dbReference type="PANTHER" id="PTHR32294">
    <property type="entry name" value="DNA POLYMERASE III SUBUNIT ALPHA"/>
    <property type="match status" value="1"/>
</dbReference>
<reference evidence="9 11" key="2">
    <citation type="submission" date="2019-05" db="EMBL/GenBank/DDBJ databases">
        <title>Genome sequence of Moorella thermoacetica ATCC 33924.</title>
        <authorList>
            <person name="Poehlein A."/>
            <person name="Bengelsdorf F.R."/>
            <person name="Duerre P."/>
            <person name="Daniel R."/>
        </authorList>
    </citation>
    <scope>NUCLEOTIDE SEQUENCE [LARGE SCALE GENOMIC DNA]</scope>
    <source>
        <strain evidence="9 11">ATCC 33924</strain>
    </source>
</reference>
<dbReference type="Gene3D" id="1.10.10.1600">
    <property type="entry name" value="Bacterial DNA polymerase III alpha subunit, thumb domain"/>
    <property type="match status" value="1"/>
</dbReference>
<dbReference type="GO" id="GO:0003887">
    <property type="term" value="F:DNA-directed DNA polymerase activity"/>
    <property type="evidence" value="ECO:0007669"/>
    <property type="project" value="UniProtKB-KW"/>
</dbReference>
<dbReference type="GO" id="GO:0006260">
    <property type="term" value="P:DNA replication"/>
    <property type="evidence" value="ECO:0007669"/>
    <property type="project" value="UniProtKB-KW"/>
</dbReference>
<dbReference type="EC" id="2.7.7.7" evidence="1"/>
<gene>
    <name evidence="8" type="primary">dnaE_1</name>
    <name evidence="9" type="synonym">dnaE_2</name>
    <name evidence="8" type="ORF">Maut_02335</name>
    <name evidence="9" type="ORF">MTAT_04380</name>
</gene>
<dbReference type="InterPro" id="IPR004013">
    <property type="entry name" value="PHP_dom"/>
</dbReference>
<evidence type="ECO:0000313" key="11">
    <source>
        <dbReference type="Proteomes" id="UP000322283"/>
    </source>
</evidence>
<dbReference type="InterPro" id="IPR041931">
    <property type="entry name" value="DNA_pol3_alpha_thumb_dom"/>
</dbReference>
<dbReference type="InterPro" id="IPR003141">
    <property type="entry name" value="Pol/His_phosphatase_N"/>
</dbReference>
<dbReference type="InterPro" id="IPR040982">
    <property type="entry name" value="DNA_pol3_finger"/>
</dbReference>
<dbReference type="RefSeq" id="WP_069590610.1">
    <property type="nucleotide sequence ID" value="NZ_CP017019.1"/>
</dbReference>
<dbReference type="CDD" id="cd04485">
    <property type="entry name" value="DnaE_OBF"/>
    <property type="match status" value="1"/>
</dbReference>
<dbReference type="Pfam" id="PF07733">
    <property type="entry name" value="DNA_pol3_alpha"/>
    <property type="match status" value="1"/>
</dbReference>
<dbReference type="AlphaFoldDB" id="A0AAC9MUF8"/>
<evidence type="ECO:0000256" key="2">
    <source>
        <dbReference type="ARBA" id="ARBA00022679"/>
    </source>
</evidence>
<dbReference type="NCBIfam" id="TIGR00594">
    <property type="entry name" value="polc"/>
    <property type="match status" value="1"/>
</dbReference>
<dbReference type="Proteomes" id="UP000094598">
    <property type="component" value="Chromosome"/>
</dbReference>
<keyword evidence="11" id="KW-1185">Reference proteome</keyword>
<evidence type="ECO:0000256" key="1">
    <source>
        <dbReference type="ARBA" id="ARBA00012417"/>
    </source>
</evidence>
<evidence type="ECO:0000256" key="3">
    <source>
        <dbReference type="ARBA" id="ARBA00022695"/>
    </source>
</evidence>
<keyword evidence="5" id="KW-0239">DNA-directed DNA polymerase</keyword>
<evidence type="ECO:0000256" key="6">
    <source>
        <dbReference type="ARBA" id="ARBA00049244"/>
    </source>
</evidence>
<dbReference type="Gene3D" id="1.10.150.870">
    <property type="match status" value="1"/>
</dbReference>
<keyword evidence="3 8" id="KW-0548">Nucleotidyltransferase</keyword>
<name>A0AAC9MUF8_NEOTH</name>
<comment type="catalytic activity">
    <reaction evidence="6">
        <text>DNA(n) + a 2'-deoxyribonucleoside 5'-triphosphate = DNA(n+1) + diphosphate</text>
        <dbReference type="Rhea" id="RHEA:22508"/>
        <dbReference type="Rhea" id="RHEA-COMP:17339"/>
        <dbReference type="Rhea" id="RHEA-COMP:17340"/>
        <dbReference type="ChEBI" id="CHEBI:33019"/>
        <dbReference type="ChEBI" id="CHEBI:61560"/>
        <dbReference type="ChEBI" id="CHEBI:173112"/>
        <dbReference type="EC" id="2.7.7.7"/>
    </reaction>
</comment>
<evidence type="ECO:0000259" key="7">
    <source>
        <dbReference type="SMART" id="SM00481"/>
    </source>
</evidence>
<accession>A0AAC9MUF8</accession>
<sequence>MFAHLHVHTGYSFLDGFCRPDKLAVRAKELGQVAVAITDHGNLHGIIDFYKACQKEGIHPVIGCEVYYALDRTQQSKPKKAIETMAVKYGMQPKELEQLIKDIQHTPARAREILFQVQDAKSLLLDIDALNMENYHLILLAKNEVGLKNLYHIVSDANINGFYYKPRTDYSVLKDYGQGLIGLSACLAGRIPYLLMLGLEEQAREEISRLQASLDEFYLEIQPNSIPEQAVVNQQLVQLARELHIPLVATCDSHYILKEDHEAHDVLLCIQTGKTLYDEDRLKFSNDFWLKSEEEVREGLAYLDQAAVDEAVNNTVAIAEKCQVEFEFGQHKFPVFETKGTPEEHLKRTCRQALFRYALDHKIDFKKYNRQLEYELEVICNAGFAPYFLIVQDFVMWAKNNGIPVGPGRGSAAGSLVTYLLGITALDPLQYGLLFERFLNPERTELPDIDVDFDYAYRDKVIDYVASKYGQDHVAHICTFGTIGIKMAIKDVGRALGLDYSLRDEMSKAVPDEATTIEEALEQSEVLQGYAQEYPNVFKYARAIQNLPRHVSTHASGIVISPVPMEEFTPLFVDKYGQMVTQFDMNHVAELGLVKMDFLGLKTLTIIRKTLEQIPEEIDINSIPMDDPLVYKLYQSGNTDAVFQMESEVFKKVLKDMQPTHFSDLVAAAALVRPGPLGSGMVEDYIKRKHGEAEIDYFHPDLKPVLKNTYGVMVYQEQLMQIARVMAGYTMGQSDLLRKAVGKKKPELIAEHRQYFIYGSKEKNIPGAVNKGYPEELAARIYDLIEYFGGYGFNVSHSTCYAFISYQTAWLKTYYPKEFMAAVLSMEAESGNRDNIVKYINSIREMGIKLLPPDINESGKGFTATPQGIRFGLQGIKGVGEKVLEQILAARPYRDFDDFYSKVKPNKTVMVNLIKSGAFDELSDGSSQIEKYLNRNALLKYYYEIYRTKDKQKPELKDITTNADIREYELETLGMTILGLTKWEKTPDGTKVSATGYILSVNEITDRRQRPMAFVLLQTKDAVREVVVFAKQYAKYKTLLTPGVKVKITGKKDKQNILCDSITRVLEKAG</sequence>
<dbReference type="Pfam" id="PF17657">
    <property type="entry name" value="DNA_pol3_finger"/>
    <property type="match status" value="1"/>
</dbReference>
<reference evidence="8 10" key="1">
    <citation type="submission" date="2016-08" db="EMBL/GenBank/DDBJ databases">
        <title>Moorella thermoacetica DSM 103132.</title>
        <authorList>
            <person name="Jendresen C.B."/>
            <person name="Redl S.M."/>
            <person name="Jensen T.O."/>
            <person name="Nielsen A.T."/>
        </authorList>
    </citation>
    <scope>NUCLEOTIDE SEQUENCE [LARGE SCALE GENOMIC DNA]</scope>
    <source>
        <strain evidence="8 10">DSM 103132</strain>
    </source>
</reference>
<feature type="domain" description="Polymerase/histidinol phosphatase N-terminal" evidence="7">
    <location>
        <begin position="3"/>
        <end position="70"/>
    </location>
</feature>